<feature type="region of interest" description="Disordered" evidence="1">
    <location>
        <begin position="129"/>
        <end position="157"/>
    </location>
</feature>
<keyword evidence="3" id="KW-1185">Reference proteome</keyword>
<protein>
    <submittedName>
        <fullName evidence="2">Uncharacterized protein</fullName>
    </submittedName>
</protein>
<accession>M7SDX7</accession>
<proteinExistence type="predicted"/>
<gene>
    <name evidence="2" type="ORF">UCREL1_8607</name>
</gene>
<dbReference type="EMBL" id="KB707075">
    <property type="protein sequence ID" value="EMR64434.1"/>
    <property type="molecule type" value="Genomic_DNA"/>
</dbReference>
<evidence type="ECO:0000256" key="1">
    <source>
        <dbReference type="SAM" id="MobiDB-lite"/>
    </source>
</evidence>
<dbReference type="Proteomes" id="UP000012174">
    <property type="component" value="Unassembled WGS sequence"/>
</dbReference>
<evidence type="ECO:0000313" key="3">
    <source>
        <dbReference type="Proteomes" id="UP000012174"/>
    </source>
</evidence>
<sequence length="188" mass="20954">MQGDIFMLDQTSMQIPASTTKSTATKTNTKLQSAVAQVAIYNEDDLSHLLGTHTPLFSDNGADLSDNESAVLEEGAWEHHHYNHQQDDDLDFEIPPSPVPRRRGGTMCSSDDDFEWPVFLGRQADELSPSLRRRSSASSAASMAREKVVAPTNRVPREHHVSSIEGPLMSLWPAAAVDELEWSERFYE</sequence>
<dbReference type="HOGENOM" id="CLU_1441058_0_0_1"/>
<organism evidence="2 3">
    <name type="scientific">Eutypa lata (strain UCR-EL1)</name>
    <name type="common">Grapevine dieback disease fungus</name>
    <name type="synonym">Eutypa armeniacae</name>
    <dbReference type="NCBI Taxonomy" id="1287681"/>
    <lineage>
        <taxon>Eukaryota</taxon>
        <taxon>Fungi</taxon>
        <taxon>Dikarya</taxon>
        <taxon>Ascomycota</taxon>
        <taxon>Pezizomycotina</taxon>
        <taxon>Sordariomycetes</taxon>
        <taxon>Xylariomycetidae</taxon>
        <taxon>Xylariales</taxon>
        <taxon>Diatrypaceae</taxon>
        <taxon>Eutypa</taxon>
    </lineage>
</organism>
<reference evidence="3" key="1">
    <citation type="journal article" date="2013" name="Genome Announc.">
        <title>Draft genome sequence of the grapevine dieback fungus Eutypa lata UCR-EL1.</title>
        <authorList>
            <person name="Blanco-Ulate B."/>
            <person name="Rolshausen P.E."/>
            <person name="Cantu D."/>
        </authorList>
    </citation>
    <scope>NUCLEOTIDE SEQUENCE [LARGE SCALE GENOMIC DNA]</scope>
    <source>
        <strain evidence="3">UCR-EL1</strain>
    </source>
</reference>
<name>M7SDX7_EUTLA</name>
<evidence type="ECO:0000313" key="2">
    <source>
        <dbReference type="EMBL" id="EMR64434.1"/>
    </source>
</evidence>
<dbReference type="KEGG" id="ela:UCREL1_8607"/>
<dbReference type="AlphaFoldDB" id="M7SDX7"/>
<dbReference type="OrthoDB" id="4734761at2759"/>